<feature type="compositionally biased region" description="Low complexity" evidence="7">
    <location>
        <begin position="38"/>
        <end position="69"/>
    </location>
</feature>
<dbReference type="STRING" id="747676.F4RLC7"/>
<evidence type="ECO:0000256" key="6">
    <source>
        <dbReference type="SAM" id="Coils"/>
    </source>
</evidence>
<dbReference type="GeneID" id="18922888"/>
<feature type="compositionally biased region" description="Basic and acidic residues" evidence="7">
    <location>
        <begin position="667"/>
        <end position="676"/>
    </location>
</feature>
<keyword evidence="2" id="KW-0805">Transcription regulation</keyword>
<dbReference type="eggNOG" id="KOG1414">
    <property type="taxonomic scope" value="Eukaryota"/>
</dbReference>
<dbReference type="OrthoDB" id="295274at2759"/>
<dbReference type="InterPro" id="IPR000837">
    <property type="entry name" value="AP-1"/>
</dbReference>
<dbReference type="SUPFAM" id="SSF57959">
    <property type="entry name" value="Leucine zipper domain"/>
    <property type="match status" value="1"/>
</dbReference>
<evidence type="ECO:0000259" key="8">
    <source>
        <dbReference type="PROSITE" id="PS50217"/>
    </source>
</evidence>
<evidence type="ECO:0000256" key="2">
    <source>
        <dbReference type="ARBA" id="ARBA00023015"/>
    </source>
</evidence>
<feature type="region of interest" description="Disordered" evidence="7">
    <location>
        <begin position="527"/>
        <end position="736"/>
    </location>
</feature>
<organism evidence="10">
    <name type="scientific">Melampsora larici-populina (strain 98AG31 / pathotype 3-4-7)</name>
    <name type="common">Poplar leaf rust fungus</name>
    <dbReference type="NCBI Taxonomy" id="747676"/>
    <lineage>
        <taxon>Eukaryota</taxon>
        <taxon>Fungi</taxon>
        <taxon>Dikarya</taxon>
        <taxon>Basidiomycota</taxon>
        <taxon>Pucciniomycotina</taxon>
        <taxon>Pucciniomycetes</taxon>
        <taxon>Pucciniales</taxon>
        <taxon>Melampsoraceae</taxon>
        <taxon>Melampsora</taxon>
    </lineage>
</organism>
<reference evidence="10" key="1">
    <citation type="journal article" date="2011" name="Proc. Natl. Acad. Sci. U.S.A.">
        <title>Obligate biotrophy features unraveled by the genomic analysis of rust fungi.</title>
        <authorList>
            <person name="Duplessis S."/>
            <person name="Cuomo C.A."/>
            <person name="Lin Y.-C."/>
            <person name="Aerts A."/>
            <person name="Tisserant E."/>
            <person name="Veneault-Fourrey C."/>
            <person name="Joly D.L."/>
            <person name="Hacquard S."/>
            <person name="Amselem J."/>
            <person name="Cantarel B.L."/>
            <person name="Chiu R."/>
            <person name="Coutinho P.M."/>
            <person name="Feau N."/>
            <person name="Field M."/>
            <person name="Frey P."/>
            <person name="Gelhaye E."/>
            <person name="Goldberg J."/>
            <person name="Grabherr M.G."/>
            <person name="Kodira C.D."/>
            <person name="Kohler A."/>
            <person name="Kuees U."/>
            <person name="Lindquist E.A."/>
            <person name="Lucas S.M."/>
            <person name="Mago R."/>
            <person name="Mauceli E."/>
            <person name="Morin E."/>
            <person name="Murat C."/>
            <person name="Pangilinan J.L."/>
            <person name="Park R."/>
            <person name="Pearson M."/>
            <person name="Quesneville H."/>
            <person name="Rouhier N."/>
            <person name="Sakthikumar S."/>
            <person name="Salamov A.A."/>
            <person name="Schmutz J."/>
            <person name="Selles B."/>
            <person name="Shapiro H."/>
            <person name="Tanguay P."/>
            <person name="Tuskan G.A."/>
            <person name="Henrissat B."/>
            <person name="Van de Peer Y."/>
            <person name="Rouze P."/>
            <person name="Ellis J.G."/>
            <person name="Dodds P.N."/>
            <person name="Schein J.E."/>
            <person name="Zhong S."/>
            <person name="Hamelin R.C."/>
            <person name="Grigoriev I.V."/>
            <person name="Szabo L.J."/>
            <person name="Martin F."/>
        </authorList>
    </citation>
    <scope>NUCLEOTIDE SEQUENCE [LARGE SCALE GENOMIC DNA]</scope>
    <source>
        <strain evidence="10">98AG31 / pathotype 3-4-7</strain>
    </source>
</reference>
<dbReference type="InterPro" id="IPR021755">
    <property type="entry name" value="TF_Aft1_HRA"/>
</dbReference>
<feature type="compositionally biased region" description="Polar residues" evidence="7">
    <location>
        <begin position="466"/>
        <end position="475"/>
    </location>
</feature>
<dbReference type="AlphaFoldDB" id="F4RLC7"/>
<protein>
    <recommendedName>
        <fullName evidence="8">BZIP domain-containing protein</fullName>
    </recommendedName>
</protein>
<dbReference type="Pfam" id="PF11786">
    <property type="entry name" value="Aft1_HRA"/>
    <property type="match status" value="1"/>
</dbReference>
<dbReference type="InterPro" id="IPR020956">
    <property type="entry name" value="TF_Aft1_OSM"/>
</dbReference>
<evidence type="ECO:0000313" key="10">
    <source>
        <dbReference type="Proteomes" id="UP000001072"/>
    </source>
</evidence>
<gene>
    <name evidence="9" type="ORF">MELLADRAFT_106426</name>
</gene>
<keyword evidence="10" id="KW-1185">Reference proteome</keyword>
<dbReference type="RefSeq" id="XP_007409853.1">
    <property type="nucleotide sequence ID" value="XM_007409791.1"/>
</dbReference>
<evidence type="ECO:0000256" key="3">
    <source>
        <dbReference type="ARBA" id="ARBA00023125"/>
    </source>
</evidence>
<feature type="region of interest" description="Disordered" evidence="7">
    <location>
        <begin position="233"/>
        <end position="278"/>
    </location>
</feature>
<feature type="compositionally biased region" description="Polar residues" evidence="7">
    <location>
        <begin position="325"/>
        <end position="343"/>
    </location>
</feature>
<dbReference type="KEGG" id="mlr:MELLADRAFT_106426"/>
<dbReference type="PRINTS" id="PR00042">
    <property type="entry name" value="LEUZIPPRFOS"/>
</dbReference>
<dbReference type="GO" id="GO:0005634">
    <property type="term" value="C:nucleus"/>
    <property type="evidence" value="ECO:0007669"/>
    <property type="project" value="UniProtKB-SubCell"/>
</dbReference>
<dbReference type="FunFam" id="1.20.5.170:FF:000053">
    <property type="entry name" value="BZIP transcription factor AtfA"/>
    <property type="match status" value="1"/>
</dbReference>
<sequence>MTVRSGGLPLSNTRTSLPQIKSKFDLEPNPFEQSFKGNSSTDTNSSSNHHLNLNSPSFNHLLNNSSSSTQANHHQLNRHRRARSSSPHHSSSNRDCHLSPPLFRNTPGGSLVKVSLPGIASIASPAILNNLPSDQSRKSTSPPSVSASSSSHQSNPPITAISSFGWGFSSLGQDSLRTGPLSPALLNGPARNSLPTHTALNSLIGLGTPTNDAFTPGTSALLAIFSSSTSDAPLSNTITSDNSHTSPAAISSSLPSHSQPTTISTSLNLTSQPLQPSKSSIVEDLSLTRPSSSLTSLQPPHSSPPAISPSLSLSTSLQSSDRNSVLPTSRRSQSILPNPLITSNDHLSKAVTPILPQLGLITTSGTTPLLNSNTNETLNEFDGPLQNMKRASVSPALASTRLPLQPTNHPHHPSVPHRPSTSKSPVMPQPAHVPPLVYPPYLATSVGIFAPSTNNTQPTPTSASSIPPNSISTLESPLSAQANHNYSNNPLYLLTAAHDRIAHHQQQEQLMDDATVTAANALTGLVNSRSGSRYSSPGPASSSSTHPHPAYLNTSPQSTQHSLYPLSHSLSHLQPQSKNGMPTSSVPGPSVPYQMMPSNGTSNMMIKGGTLYSSSSSSTAMKPSTETSPSTLNPKNNRRTNVAPPSSKKNGKRKKEEEEETNQPDKASQKARKDTLESYTNYDEPMNGNGNDSDSDGNDWGAEDGAMNDRGSASGKGGGGGGGGGGGKGETEEEKRKNFLERNRQAALKCRQRKKAWLANLQSKVESLERENEGLEMTIGRLREEIESIRSILLVHHDECVIRVGNGNGREMNIGELIRGGIGQVLRGGGGVHQTGTVNQQNQTLTIHHAQASQQGAGQGYGY</sequence>
<feature type="compositionally biased region" description="Low complexity" evidence="7">
    <location>
        <begin position="308"/>
        <end position="324"/>
    </location>
</feature>
<dbReference type="HOGENOM" id="CLU_331775_0_0_1"/>
<feature type="region of interest" description="Disordered" evidence="7">
    <location>
        <begin position="1"/>
        <end position="102"/>
    </location>
</feature>
<dbReference type="SMART" id="SM00338">
    <property type="entry name" value="BRLZ"/>
    <property type="match status" value="1"/>
</dbReference>
<keyword evidence="6" id="KW-0175">Coiled coil</keyword>
<dbReference type="GO" id="GO:0003677">
    <property type="term" value="F:DNA binding"/>
    <property type="evidence" value="ECO:0007669"/>
    <property type="project" value="UniProtKB-KW"/>
</dbReference>
<proteinExistence type="predicted"/>
<accession>F4RLC7</accession>
<feature type="compositionally biased region" description="Polar residues" evidence="7">
    <location>
        <begin position="578"/>
        <end position="587"/>
    </location>
</feature>
<evidence type="ECO:0000256" key="4">
    <source>
        <dbReference type="ARBA" id="ARBA00023163"/>
    </source>
</evidence>
<dbReference type="VEuPathDB" id="FungiDB:MELLADRAFT_106426"/>
<dbReference type="Proteomes" id="UP000001072">
    <property type="component" value="Unassembled WGS sequence"/>
</dbReference>
<dbReference type="PANTHER" id="PTHR19304">
    <property type="entry name" value="CYCLIC-AMP RESPONSE ELEMENT BINDING PROTEIN"/>
    <property type="match status" value="1"/>
</dbReference>
<evidence type="ECO:0000256" key="5">
    <source>
        <dbReference type="ARBA" id="ARBA00023242"/>
    </source>
</evidence>
<keyword evidence="3" id="KW-0238">DNA-binding</keyword>
<dbReference type="GO" id="GO:0006357">
    <property type="term" value="P:regulation of transcription by RNA polymerase II"/>
    <property type="evidence" value="ECO:0007669"/>
    <property type="project" value="InterPro"/>
</dbReference>
<feature type="domain" description="BZIP" evidence="8">
    <location>
        <begin position="733"/>
        <end position="796"/>
    </location>
</feature>
<dbReference type="InterPro" id="IPR004827">
    <property type="entry name" value="bZIP"/>
</dbReference>
<dbReference type="CDD" id="cd14687">
    <property type="entry name" value="bZIP_ATF2"/>
    <property type="match status" value="1"/>
</dbReference>
<feature type="compositionally biased region" description="Polar residues" evidence="7">
    <location>
        <begin position="619"/>
        <end position="644"/>
    </location>
</feature>
<evidence type="ECO:0000313" key="9">
    <source>
        <dbReference type="EMBL" id="EGG06893.1"/>
    </source>
</evidence>
<feature type="region of interest" description="Disordered" evidence="7">
    <location>
        <begin position="130"/>
        <end position="156"/>
    </location>
</feature>
<keyword evidence="4" id="KW-0804">Transcription</keyword>
<feature type="coiled-coil region" evidence="6">
    <location>
        <begin position="751"/>
        <end position="785"/>
    </location>
</feature>
<feature type="compositionally biased region" description="Low complexity" evidence="7">
    <location>
        <begin position="290"/>
        <end position="300"/>
    </location>
</feature>
<feature type="region of interest" description="Disordered" evidence="7">
    <location>
        <begin position="290"/>
        <end position="343"/>
    </location>
</feature>
<keyword evidence="5" id="KW-0539">Nucleus</keyword>
<feature type="compositionally biased region" description="Low complexity" evidence="7">
    <location>
        <begin position="138"/>
        <end position="156"/>
    </location>
</feature>
<name>F4RLC7_MELLP</name>
<dbReference type="GO" id="GO:0003700">
    <property type="term" value="F:DNA-binding transcription factor activity"/>
    <property type="evidence" value="ECO:0007669"/>
    <property type="project" value="InterPro"/>
</dbReference>
<feature type="compositionally biased region" description="Low complexity" evidence="7">
    <location>
        <begin position="560"/>
        <end position="577"/>
    </location>
</feature>
<evidence type="ECO:0000256" key="7">
    <source>
        <dbReference type="SAM" id="MobiDB-lite"/>
    </source>
</evidence>
<dbReference type="PROSITE" id="PS50217">
    <property type="entry name" value="BZIP"/>
    <property type="match status" value="1"/>
</dbReference>
<dbReference type="InterPro" id="IPR046347">
    <property type="entry name" value="bZIP_sf"/>
</dbReference>
<dbReference type="Gene3D" id="1.20.5.170">
    <property type="match status" value="1"/>
</dbReference>
<feature type="region of interest" description="Disordered" evidence="7">
    <location>
        <begin position="402"/>
        <end position="429"/>
    </location>
</feature>
<feature type="compositionally biased region" description="Polar residues" evidence="7">
    <location>
        <begin position="10"/>
        <end position="19"/>
    </location>
</feature>
<feature type="compositionally biased region" description="Low complexity" evidence="7">
    <location>
        <begin position="452"/>
        <end position="465"/>
    </location>
</feature>
<comment type="subcellular location">
    <subcellularLocation>
        <location evidence="1">Nucleus</location>
    </subcellularLocation>
</comment>
<feature type="region of interest" description="Disordered" evidence="7">
    <location>
        <begin position="452"/>
        <end position="475"/>
    </location>
</feature>
<dbReference type="InParanoid" id="F4RLC7"/>
<feature type="compositionally biased region" description="Low complexity" evidence="7">
    <location>
        <begin position="528"/>
        <end position="551"/>
    </location>
</feature>
<evidence type="ECO:0000256" key="1">
    <source>
        <dbReference type="ARBA" id="ARBA00004123"/>
    </source>
</evidence>
<feature type="compositionally biased region" description="Gly residues" evidence="7">
    <location>
        <begin position="714"/>
        <end position="728"/>
    </location>
</feature>
<dbReference type="Pfam" id="PF00170">
    <property type="entry name" value="bZIP_1"/>
    <property type="match status" value="1"/>
</dbReference>
<dbReference type="InterPro" id="IPR051027">
    <property type="entry name" value="bZIP_transcription_factors"/>
</dbReference>
<dbReference type="EMBL" id="GL883106">
    <property type="protein sequence ID" value="EGG06893.1"/>
    <property type="molecule type" value="Genomic_DNA"/>
</dbReference>
<dbReference type="Pfam" id="PF11785">
    <property type="entry name" value="Aft1_OSA"/>
    <property type="match status" value="1"/>
</dbReference>